<evidence type="ECO:0000256" key="7">
    <source>
        <dbReference type="ARBA" id="ARBA00023128"/>
    </source>
</evidence>
<dbReference type="Pfam" id="PF10206">
    <property type="entry name" value="WRW"/>
    <property type="match status" value="1"/>
</dbReference>
<feature type="region of interest" description="Disordered" evidence="10">
    <location>
        <begin position="357"/>
        <end position="380"/>
    </location>
</feature>
<dbReference type="AlphaFoldDB" id="A0A6A5EC80"/>
<dbReference type="OrthoDB" id="8921675at2759"/>
<evidence type="ECO:0000256" key="4">
    <source>
        <dbReference type="ARBA" id="ARBA00022547"/>
    </source>
</evidence>
<feature type="transmembrane region" description="Helical" evidence="11">
    <location>
        <begin position="529"/>
        <end position="549"/>
    </location>
</feature>
<evidence type="ECO:0000256" key="9">
    <source>
        <dbReference type="ARBA" id="ARBA00023310"/>
    </source>
</evidence>
<dbReference type="PANTHER" id="PTHR13080">
    <property type="entry name" value="ATP SYNTHASE F CHAIN, MITOCHONDRIAL-RELATED"/>
    <property type="match status" value="1"/>
</dbReference>
<evidence type="ECO:0000313" key="12">
    <source>
        <dbReference type="EMBL" id="KAF1373654.1"/>
    </source>
</evidence>
<dbReference type="GO" id="GO:0046933">
    <property type="term" value="F:proton-transporting ATP synthase activity, rotational mechanism"/>
    <property type="evidence" value="ECO:0007669"/>
    <property type="project" value="TreeGrafter"/>
</dbReference>
<evidence type="ECO:0000256" key="6">
    <source>
        <dbReference type="ARBA" id="ARBA00023065"/>
    </source>
</evidence>
<comment type="similarity">
    <text evidence="2">Belongs to the ATPase F chain family.</text>
</comment>
<keyword evidence="11" id="KW-0812">Transmembrane</keyword>
<dbReference type="InterPro" id="IPR019344">
    <property type="entry name" value="F1F0-ATPsyn_F_prd"/>
</dbReference>
<reference evidence="12 13" key="1">
    <citation type="submission" date="2019-06" db="EMBL/GenBank/DDBJ databases">
        <title>A chromosome-scale genome assembly of the European perch, Perca fluviatilis.</title>
        <authorList>
            <person name="Roques C."/>
            <person name="Zahm M."/>
            <person name="Cabau C."/>
            <person name="Klopp C."/>
            <person name="Bouchez O."/>
            <person name="Donnadieu C."/>
            <person name="Kuhl H."/>
            <person name="Gislard M."/>
            <person name="Guendouz S."/>
            <person name="Journot L."/>
            <person name="Haffray P."/>
            <person name="Bestin A."/>
            <person name="Morvezen R."/>
            <person name="Feron R."/>
            <person name="Wen M."/>
            <person name="Jouanno E."/>
            <person name="Herpin A."/>
            <person name="Schartl M."/>
            <person name="Postlethwait J."/>
            <person name="Schaerlinger B."/>
            <person name="Chardard D."/>
            <person name="Lecocq T."/>
            <person name="Poncet C."/>
            <person name="Jaffrelo L."/>
            <person name="Lampietro C."/>
            <person name="Guiguen Y."/>
        </authorList>
    </citation>
    <scope>NUCLEOTIDE SEQUENCE [LARGE SCALE GENOMIC DNA]</scope>
    <source>
        <tissue evidence="12">Blood</tissue>
    </source>
</reference>
<evidence type="ECO:0000256" key="1">
    <source>
        <dbReference type="ARBA" id="ARBA00004325"/>
    </source>
</evidence>
<dbReference type="GO" id="GO:0042776">
    <property type="term" value="P:proton motive force-driven mitochondrial ATP synthesis"/>
    <property type="evidence" value="ECO:0007669"/>
    <property type="project" value="TreeGrafter"/>
</dbReference>
<feature type="compositionally biased region" description="Basic residues" evidence="10">
    <location>
        <begin position="223"/>
        <end position="234"/>
    </location>
</feature>
<feature type="compositionally biased region" description="Polar residues" evidence="10">
    <location>
        <begin position="307"/>
        <end position="321"/>
    </location>
</feature>
<dbReference type="PANTHER" id="PTHR13080:SF13">
    <property type="entry name" value="ATP SYNTHASE SUBUNIT F, MITOCHONDRIAL"/>
    <property type="match status" value="1"/>
</dbReference>
<dbReference type="GO" id="GO:0031966">
    <property type="term" value="C:mitochondrial membrane"/>
    <property type="evidence" value="ECO:0007669"/>
    <property type="project" value="UniProtKB-SubCell"/>
</dbReference>
<accession>A0A6A5EC80</accession>
<evidence type="ECO:0000256" key="10">
    <source>
        <dbReference type="SAM" id="MobiDB-lite"/>
    </source>
</evidence>
<keyword evidence="7" id="KW-0496">Mitochondrion</keyword>
<dbReference type="Proteomes" id="UP000465112">
    <property type="component" value="Chromosome 21"/>
</dbReference>
<keyword evidence="6" id="KW-0406">Ion transport</keyword>
<proteinExistence type="inferred from homology"/>
<evidence type="ECO:0000256" key="8">
    <source>
        <dbReference type="ARBA" id="ARBA00023136"/>
    </source>
</evidence>
<keyword evidence="11" id="KW-1133">Transmembrane helix</keyword>
<evidence type="ECO:0000256" key="5">
    <source>
        <dbReference type="ARBA" id="ARBA00022781"/>
    </source>
</evidence>
<evidence type="ECO:0000256" key="11">
    <source>
        <dbReference type="SAM" id="Phobius"/>
    </source>
</evidence>
<keyword evidence="3" id="KW-0813">Transport</keyword>
<evidence type="ECO:0000256" key="2">
    <source>
        <dbReference type="ARBA" id="ARBA00005895"/>
    </source>
</evidence>
<feature type="compositionally biased region" description="Low complexity" evidence="10">
    <location>
        <begin position="78"/>
        <end position="105"/>
    </location>
</feature>
<dbReference type="EMBL" id="VHII01000021">
    <property type="protein sequence ID" value="KAF1373654.1"/>
    <property type="molecule type" value="Genomic_DNA"/>
</dbReference>
<keyword evidence="4" id="KW-0138">CF(0)</keyword>
<keyword evidence="8 11" id="KW-0472">Membrane</keyword>
<feature type="region of interest" description="Disordered" evidence="10">
    <location>
        <begin position="305"/>
        <end position="344"/>
    </location>
</feature>
<feature type="compositionally biased region" description="Basic and acidic residues" evidence="10">
    <location>
        <begin position="200"/>
        <end position="211"/>
    </location>
</feature>
<name>A0A6A5EC80_PERFL</name>
<feature type="region of interest" description="Disordered" evidence="10">
    <location>
        <begin position="75"/>
        <end position="255"/>
    </location>
</feature>
<comment type="subcellular location">
    <subcellularLocation>
        <location evidence="1">Mitochondrion membrane</location>
    </subcellularLocation>
</comment>
<keyword evidence="9" id="KW-0066">ATP synthesis</keyword>
<organism evidence="12 13">
    <name type="scientific">Perca fluviatilis</name>
    <name type="common">European perch</name>
    <dbReference type="NCBI Taxonomy" id="8168"/>
    <lineage>
        <taxon>Eukaryota</taxon>
        <taxon>Metazoa</taxon>
        <taxon>Chordata</taxon>
        <taxon>Craniata</taxon>
        <taxon>Vertebrata</taxon>
        <taxon>Euteleostomi</taxon>
        <taxon>Actinopterygii</taxon>
        <taxon>Neopterygii</taxon>
        <taxon>Teleostei</taxon>
        <taxon>Neoteleostei</taxon>
        <taxon>Acanthomorphata</taxon>
        <taxon>Eupercaria</taxon>
        <taxon>Perciformes</taxon>
        <taxon>Percoidei</taxon>
        <taxon>Percidae</taxon>
        <taxon>Percinae</taxon>
        <taxon>Perca</taxon>
    </lineage>
</organism>
<feature type="compositionally biased region" description="Low complexity" evidence="10">
    <location>
        <begin position="122"/>
        <end position="143"/>
    </location>
</feature>
<keyword evidence="13" id="KW-1185">Reference proteome</keyword>
<comment type="caution">
    <text evidence="12">The sequence shown here is derived from an EMBL/GenBank/DDBJ whole genome shotgun (WGS) entry which is preliminary data.</text>
</comment>
<gene>
    <name evidence="12" type="ORF">PFLUV_G00241200</name>
</gene>
<sequence>MSSEVCPFCGKTYKRLKSHLPHCKAAASSKTPPTKHDVTVNQTTLSSQLAALLSKPTAKSTQTLSITANPLSKKSKKISVVSSAPPNASSSSESSSLSSASVLPSTKKKKPKLSEQIKTANMPSSTTMSLTSSPSLPLSPTTSKPKKQSLRALIEAAKSKQVSKGSLKGSRSASEDLPLGSTPFVADPFSSRITAGTKTNPDKDSIKDDAHPAFQSTDTKPKVASKMKVSKTKKAAQSLSKTKDTSTSLDSKVNETTSARAHDDFLVDNEGEVEDLYVNKMLLKSGSGHLARITLQDVKATLGRANGTRQSSRPSILSQIETTDDRSSKIRLGTSLSPVPLPTGNQDSCLVTTKALSDQPPCNTSQHTELQSVKRQSSKSEQATLLSKQQLELTSPAAPLLSGHLLSLKSKATSPPHTVSMNQGLKVTGLLTISPSLTKLSSPLLAARVETLRADDGLKSQLEVKKQHTADNGTKVGALTQRSLGQVRLRELPEWLACKTPSHPKDVVEMVQRGWQWYYKRYIDVKKGGVGGVGMLLAGYCVLGYIWSYPHIKRDRWRKYH</sequence>
<feature type="compositionally biased region" description="Polar residues" evidence="10">
    <location>
        <begin position="160"/>
        <end position="172"/>
    </location>
</feature>
<keyword evidence="5" id="KW-0375">Hydrogen ion transport</keyword>
<evidence type="ECO:0000256" key="3">
    <source>
        <dbReference type="ARBA" id="ARBA00022448"/>
    </source>
</evidence>
<evidence type="ECO:0000313" key="13">
    <source>
        <dbReference type="Proteomes" id="UP000465112"/>
    </source>
</evidence>
<dbReference type="GO" id="GO:0045259">
    <property type="term" value="C:proton-transporting ATP synthase complex"/>
    <property type="evidence" value="ECO:0007669"/>
    <property type="project" value="UniProtKB-KW"/>
</dbReference>
<protein>
    <submittedName>
        <fullName evidence="12">Uncharacterized protein</fullName>
    </submittedName>
</protein>